<reference evidence="4" key="1">
    <citation type="submission" date="2021-07" db="EMBL/GenBank/DDBJ databases">
        <title>Candidatus Kaistella beijingensis sp. nov. isolated from a municipal wastewater treatment plant is involved in sludge foaming.</title>
        <authorList>
            <person name="Song Y."/>
            <person name="Liu S.-J."/>
        </authorList>
    </citation>
    <scope>NUCLEOTIDE SEQUENCE</scope>
    <source>
        <strain evidence="4">DSM 43998</strain>
    </source>
</reference>
<evidence type="ECO:0000256" key="2">
    <source>
        <dbReference type="ARBA" id="ARBA00023002"/>
    </source>
</evidence>
<sequence length="279" mass="28868">MTSTNTSPSGLRVAITGAGRGIGLATARAFHRQGATVIIGDLDLDVATEAAASIGPDVVAVALDVADHASFAAFLAAATADGPLDVLVNNAGIMPIGHFLDLSPETHRKAVEVNVVGCLNGMHLALPDMLARGRGHIVNVASTAGKTPVPGGLSYCGTKAAVIALTETARVEYAGSGVEFTCVMPHFTNTELIAGTTSTRLMPVVEPDDVAAAIVDAVRDPQPDVFVPKLIGPMLGTMPLLGRTLRDFLSRKLGAYDSFLDIDQSARAGYNRRIDGDPS</sequence>
<name>A0ABX8S6U3_9ACTN</name>
<organism evidence="4 5">
    <name type="scientific">Skermania pinensis</name>
    <dbReference type="NCBI Taxonomy" id="39122"/>
    <lineage>
        <taxon>Bacteria</taxon>
        <taxon>Bacillati</taxon>
        <taxon>Actinomycetota</taxon>
        <taxon>Actinomycetes</taxon>
        <taxon>Mycobacteriales</taxon>
        <taxon>Gordoniaceae</taxon>
        <taxon>Skermania</taxon>
    </lineage>
</organism>
<protein>
    <submittedName>
        <fullName evidence="4">SDR family oxidoreductase</fullName>
    </submittedName>
</protein>
<dbReference type="NCBIfam" id="NF005878">
    <property type="entry name" value="PRK07825.1"/>
    <property type="match status" value="1"/>
</dbReference>
<dbReference type="Proteomes" id="UP000887023">
    <property type="component" value="Chromosome"/>
</dbReference>
<dbReference type="InterPro" id="IPR036291">
    <property type="entry name" value="NAD(P)-bd_dom_sf"/>
</dbReference>
<dbReference type="SUPFAM" id="SSF51735">
    <property type="entry name" value="NAD(P)-binding Rossmann-fold domains"/>
    <property type="match status" value="1"/>
</dbReference>
<dbReference type="InterPro" id="IPR020904">
    <property type="entry name" value="Sc_DH/Rdtase_CS"/>
</dbReference>
<gene>
    <name evidence="4" type="ORF">KV203_16830</name>
</gene>
<dbReference type="PRINTS" id="PR00080">
    <property type="entry name" value="SDRFAMILY"/>
</dbReference>
<keyword evidence="5" id="KW-1185">Reference proteome</keyword>
<dbReference type="PANTHER" id="PTHR24322:SF736">
    <property type="entry name" value="RETINOL DEHYDROGENASE 10"/>
    <property type="match status" value="1"/>
</dbReference>
<evidence type="ECO:0000256" key="3">
    <source>
        <dbReference type="RuleBase" id="RU000363"/>
    </source>
</evidence>
<keyword evidence="2" id="KW-0560">Oxidoreductase</keyword>
<dbReference type="Pfam" id="PF00106">
    <property type="entry name" value="adh_short"/>
    <property type="match status" value="1"/>
</dbReference>
<comment type="similarity">
    <text evidence="1 3">Belongs to the short-chain dehydrogenases/reductases (SDR) family.</text>
</comment>
<proteinExistence type="inferred from homology"/>
<dbReference type="EMBL" id="CP079105">
    <property type="protein sequence ID" value="QXQ13468.1"/>
    <property type="molecule type" value="Genomic_DNA"/>
</dbReference>
<dbReference type="RefSeq" id="WP_066474065.1">
    <property type="nucleotide sequence ID" value="NZ_CBCRUZ010000007.1"/>
</dbReference>
<evidence type="ECO:0000313" key="4">
    <source>
        <dbReference type="EMBL" id="QXQ13468.1"/>
    </source>
</evidence>
<dbReference type="CDD" id="cd05233">
    <property type="entry name" value="SDR_c"/>
    <property type="match status" value="1"/>
</dbReference>
<dbReference type="PRINTS" id="PR00081">
    <property type="entry name" value="GDHRDH"/>
</dbReference>
<dbReference type="InterPro" id="IPR002347">
    <property type="entry name" value="SDR_fam"/>
</dbReference>
<accession>A0ABX8S6U3</accession>
<dbReference type="Gene3D" id="3.40.50.720">
    <property type="entry name" value="NAD(P)-binding Rossmann-like Domain"/>
    <property type="match status" value="1"/>
</dbReference>
<dbReference type="PANTHER" id="PTHR24322">
    <property type="entry name" value="PKSB"/>
    <property type="match status" value="1"/>
</dbReference>
<dbReference type="PROSITE" id="PS00061">
    <property type="entry name" value="ADH_SHORT"/>
    <property type="match status" value="1"/>
</dbReference>
<evidence type="ECO:0000256" key="1">
    <source>
        <dbReference type="ARBA" id="ARBA00006484"/>
    </source>
</evidence>
<evidence type="ECO:0000313" key="5">
    <source>
        <dbReference type="Proteomes" id="UP000887023"/>
    </source>
</evidence>